<feature type="domain" description="AB hydrolase-1" evidence="2">
    <location>
        <begin position="194"/>
        <end position="228"/>
    </location>
</feature>
<dbReference type="InterPro" id="IPR029058">
    <property type="entry name" value="AB_hydrolase_fold"/>
</dbReference>
<evidence type="ECO:0000313" key="3">
    <source>
        <dbReference type="EMBL" id="MBB2200293.1"/>
    </source>
</evidence>
<accession>A0A7W4K4M0</accession>
<dbReference type="Proteomes" id="UP000578030">
    <property type="component" value="Unassembled WGS sequence"/>
</dbReference>
<protein>
    <submittedName>
        <fullName evidence="3">Alpha/beta fold hydrolase</fullName>
    </submittedName>
</protein>
<dbReference type="PANTHER" id="PTHR36837:SF2">
    <property type="entry name" value="POLY(3-HYDROXYALKANOATE) POLYMERASE SUBUNIT PHAC"/>
    <property type="match status" value="1"/>
</dbReference>
<reference evidence="3 4" key="1">
    <citation type="submission" date="2020-04" db="EMBL/GenBank/DDBJ databases">
        <title>Description of novel Gluconacetobacter.</title>
        <authorList>
            <person name="Sombolestani A."/>
        </authorList>
    </citation>
    <scope>NUCLEOTIDE SEQUENCE [LARGE SCALE GENOMIC DNA]</scope>
    <source>
        <strain evidence="3 4">LMG 27802</strain>
    </source>
</reference>
<dbReference type="InterPro" id="IPR051321">
    <property type="entry name" value="PHA/PHB_synthase"/>
</dbReference>
<keyword evidence="4" id="KW-1185">Reference proteome</keyword>
<gene>
    <name evidence="3" type="ORF">HLH28_01635</name>
</gene>
<feature type="compositionally biased region" description="Pro residues" evidence="1">
    <location>
        <begin position="8"/>
        <end position="17"/>
    </location>
</feature>
<dbReference type="Pfam" id="PF00561">
    <property type="entry name" value="Abhydrolase_1"/>
    <property type="match status" value="1"/>
</dbReference>
<dbReference type="AlphaFoldDB" id="A0A7W4K4M0"/>
<organism evidence="3 4">
    <name type="scientific">Gluconacetobacter tumulisoli</name>
    <dbReference type="NCBI Taxonomy" id="1286189"/>
    <lineage>
        <taxon>Bacteria</taxon>
        <taxon>Pseudomonadati</taxon>
        <taxon>Pseudomonadota</taxon>
        <taxon>Alphaproteobacteria</taxon>
        <taxon>Acetobacterales</taxon>
        <taxon>Acetobacteraceae</taxon>
        <taxon>Gluconacetobacter</taxon>
    </lineage>
</organism>
<feature type="compositionally biased region" description="Low complexity" evidence="1">
    <location>
        <begin position="18"/>
        <end position="35"/>
    </location>
</feature>
<feature type="region of interest" description="Disordered" evidence="1">
    <location>
        <begin position="47"/>
        <end position="73"/>
    </location>
</feature>
<dbReference type="EMBL" id="JABEQM010000001">
    <property type="protein sequence ID" value="MBB2200293.1"/>
    <property type="molecule type" value="Genomic_DNA"/>
</dbReference>
<dbReference type="InterPro" id="IPR000073">
    <property type="entry name" value="AB_hydrolase_1"/>
</dbReference>
<keyword evidence="3" id="KW-0378">Hydrolase</keyword>
<dbReference type="GO" id="GO:0016787">
    <property type="term" value="F:hydrolase activity"/>
    <property type="evidence" value="ECO:0007669"/>
    <property type="project" value="UniProtKB-KW"/>
</dbReference>
<name>A0A7W4K4M0_9PROT</name>
<evidence type="ECO:0000256" key="1">
    <source>
        <dbReference type="SAM" id="MobiDB-lite"/>
    </source>
</evidence>
<proteinExistence type="predicted"/>
<feature type="compositionally biased region" description="Low complexity" evidence="1">
    <location>
        <begin position="50"/>
        <end position="64"/>
    </location>
</feature>
<dbReference type="PANTHER" id="PTHR36837">
    <property type="entry name" value="POLY(3-HYDROXYALKANOATE) POLYMERASE SUBUNIT PHAC"/>
    <property type="match status" value="1"/>
</dbReference>
<feature type="region of interest" description="Disordered" evidence="1">
    <location>
        <begin position="1"/>
        <end position="35"/>
    </location>
</feature>
<comment type="caution">
    <text evidence="3">The sequence shown here is derived from an EMBL/GenBank/DDBJ whole genome shotgun (WGS) entry which is preliminary data.</text>
</comment>
<dbReference type="SUPFAM" id="SSF53474">
    <property type="entry name" value="alpha/beta-Hydrolases"/>
    <property type="match status" value="1"/>
</dbReference>
<evidence type="ECO:0000313" key="4">
    <source>
        <dbReference type="Proteomes" id="UP000578030"/>
    </source>
</evidence>
<evidence type="ECO:0000259" key="2">
    <source>
        <dbReference type="Pfam" id="PF00561"/>
    </source>
</evidence>
<sequence length="408" mass="43212">MGNRPHRPPPGPSPASPDGPASRPDAPGPMLRRGPRPLAMHLLCAPISQPSAGSSTGSNGASPGWKPGSAAPPLPPGIDPAFIAGVAAYRRHPYRRTEPVPPPVLWSYGEMRVLDYGRPGDRPVLFVPSLINRGYILDLMPDRSMLRHLATRGLRPLLLEWGWPSDAERLLDVGGYVQERLEPALADLAEQCGQPITLAGYCMGGLLALAAAQRRPDLVRALALLATPWDFGAASPEAIRTLSRLLGPHAGMMALTGTLPVDALQTAFAAVDPGSIIRKFRDFGAMPQDNPRTALYVAMEDWLNDGVPLAAPVAIECVRDWYGANLPMHGTWQVGATQIQPQCLSLPTLVAVPARDRIVPPGSALPLAALIPGATLLPVAGGHVGMVAGPRADGLLWAPLAAWLLQHA</sequence>
<dbReference type="Gene3D" id="3.40.50.1820">
    <property type="entry name" value="alpha/beta hydrolase"/>
    <property type="match status" value="1"/>
</dbReference>